<feature type="binding site" evidence="8">
    <location>
        <position position="86"/>
    </location>
    <ligand>
        <name>Zn(2+)</name>
        <dbReference type="ChEBI" id="CHEBI:29105"/>
        <note>catalytic</note>
    </ligand>
</feature>
<dbReference type="InterPro" id="IPR016192">
    <property type="entry name" value="APOBEC/CMP_deaminase_Zn-bd"/>
</dbReference>
<feature type="binding site" evidence="8">
    <location>
        <position position="53"/>
    </location>
    <ligand>
        <name>Zn(2+)</name>
        <dbReference type="ChEBI" id="CHEBI:29105"/>
        <note>catalytic</note>
    </ligand>
</feature>
<comment type="function">
    <text evidence="8">Catalyzes the deamination of adenosine to inosine at the wobble position 34 of tRNA(Arg2).</text>
</comment>
<keyword evidence="11" id="KW-1185">Reference proteome</keyword>
<dbReference type="SUPFAM" id="SSF53927">
    <property type="entry name" value="Cytidine deaminase-like"/>
    <property type="match status" value="1"/>
</dbReference>
<dbReference type="AlphaFoldDB" id="A0A087E9L0"/>
<evidence type="ECO:0000256" key="8">
    <source>
        <dbReference type="HAMAP-Rule" id="MF_00972"/>
    </source>
</evidence>
<keyword evidence="3 8" id="KW-0819">tRNA processing</keyword>
<keyword evidence="4 8" id="KW-0479">Metal-binding</keyword>
<evidence type="ECO:0000256" key="4">
    <source>
        <dbReference type="ARBA" id="ARBA00022723"/>
    </source>
</evidence>
<dbReference type="CDD" id="cd01285">
    <property type="entry name" value="nucleoside_deaminase"/>
    <property type="match status" value="1"/>
</dbReference>
<evidence type="ECO:0000256" key="2">
    <source>
        <dbReference type="ARBA" id="ARBA00011738"/>
    </source>
</evidence>
<dbReference type="HAMAP" id="MF_00972">
    <property type="entry name" value="tRNA_aden_deaminase"/>
    <property type="match status" value="1"/>
</dbReference>
<sequence>MNVAEAMEKAMHLADEAASYGEVPVGAVVLDAQGKVTGTGRNRREAQHDPLAHAEVEAMRTAAAHHHSWNLQDCTLVVTLEPCPMCAGAVLQAHVGRVVFGAWDAKLGACGSVWDLLRDPHIGHSAEVIGGVHEGACSRQLAEFFAQRRK</sequence>
<dbReference type="Gene3D" id="3.40.140.10">
    <property type="entry name" value="Cytidine Deaminase, domain 2"/>
    <property type="match status" value="1"/>
</dbReference>
<dbReference type="PANTHER" id="PTHR11079">
    <property type="entry name" value="CYTOSINE DEAMINASE FAMILY MEMBER"/>
    <property type="match status" value="1"/>
</dbReference>
<organism evidence="10 11">
    <name type="scientific">Bifidobacterium tsurumiense</name>
    <dbReference type="NCBI Taxonomy" id="356829"/>
    <lineage>
        <taxon>Bacteria</taxon>
        <taxon>Bacillati</taxon>
        <taxon>Actinomycetota</taxon>
        <taxon>Actinomycetes</taxon>
        <taxon>Bifidobacteriales</taxon>
        <taxon>Bifidobacteriaceae</taxon>
        <taxon>Bifidobacterium</taxon>
    </lineage>
</organism>
<dbReference type="Pfam" id="PF00383">
    <property type="entry name" value="dCMP_cyt_deam_1"/>
    <property type="match status" value="1"/>
</dbReference>
<accession>A0A087E9L0</accession>
<feature type="binding site" evidence="8">
    <location>
        <position position="83"/>
    </location>
    <ligand>
        <name>Zn(2+)</name>
        <dbReference type="ChEBI" id="CHEBI:29105"/>
        <note>catalytic</note>
    </ligand>
</feature>
<dbReference type="Proteomes" id="UP000029080">
    <property type="component" value="Unassembled WGS sequence"/>
</dbReference>
<dbReference type="InterPro" id="IPR028883">
    <property type="entry name" value="tRNA_aden_deaminase"/>
</dbReference>
<dbReference type="STRING" id="356829.BITS_1330"/>
<dbReference type="GO" id="GO:0008270">
    <property type="term" value="F:zinc ion binding"/>
    <property type="evidence" value="ECO:0007669"/>
    <property type="project" value="UniProtKB-UniRule"/>
</dbReference>
<dbReference type="PROSITE" id="PS51747">
    <property type="entry name" value="CYT_DCMP_DEAMINASES_2"/>
    <property type="match status" value="1"/>
</dbReference>
<keyword evidence="6 8" id="KW-0862">Zinc</keyword>
<evidence type="ECO:0000259" key="9">
    <source>
        <dbReference type="PROSITE" id="PS51747"/>
    </source>
</evidence>
<evidence type="ECO:0000256" key="1">
    <source>
        <dbReference type="ARBA" id="ARBA00010669"/>
    </source>
</evidence>
<evidence type="ECO:0000256" key="5">
    <source>
        <dbReference type="ARBA" id="ARBA00022801"/>
    </source>
</evidence>
<feature type="domain" description="CMP/dCMP-type deaminase" evidence="9">
    <location>
        <begin position="1"/>
        <end position="114"/>
    </location>
</feature>
<evidence type="ECO:0000256" key="3">
    <source>
        <dbReference type="ARBA" id="ARBA00022694"/>
    </source>
</evidence>
<comment type="cofactor">
    <cofactor evidence="8">
        <name>Zn(2+)</name>
        <dbReference type="ChEBI" id="CHEBI:29105"/>
    </cofactor>
    <text evidence="8">Binds 1 zinc ion per subunit.</text>
</comment>
<dbReference type="GO" id="GO:0002100">
    <property type="term" value="P:tRNA wobble adenosine to inosine editing"/>
    <property type="evidence" value="ECO:0007669"/>
    <property type="project" value="UniProtKB-UniRule"/>
</dbReference>
<dbReference type="eggNOG" id="COG0590">
    <property type="taxonomic scope" value="Bacteria"/>
</dbReference>
<dbReference type="EMBL" id="JGZU01000018">
    <property type="protein sequence ID" value="KFJ04461.1"/>
    <property type="molecule type" value="Genomic_DNA"/>
</dbReference>
<dbReference type="InterPro" id="IPR016193">
    <property type="entry name" value="Cytidine_deaminase-like"/>
</dbReference>
<protein>
    <recommendedName>
        <fullName evidence="8">tRNA-specific adenosine deaminase</fullName>
        <ecNumber evidence="8">3.5.4.33</ecNumber>
    </recommendedName>
</protein>
<evidence type="ECO:0000313" key="11">
    <source>
        <dbReference type="Proteomes" id="UP000029080"/>
    </source>
</evidence>
<dbReference type="RefSeq" id="WP_026642324.1">
    <property type="nucleotide sequence ID" value="NZ_JAXEUP010000010.1"/>
</dbReference>
<proteinExistence type="inferred from homology"/>
<name>A0A087E9L0_9BIFI</name>
<reference evidence="10 11" key="1">
    <citation type="submission" date="2014-03" db="EMBL/GenBank/DDBJ databases">
        <title>Genomics of Bifidobacteria.</title>
        <authorList>
            <person name="Ventura M."/>
            <person name="Milani C."/>
            <person name="Lugli G.A."/>
        </authorList>
    </citation>
    <scope>NUCLEOTIDE SEQUENCE [LARGE SCALE GENOMIC DNA]</scope>
    <source>
        <strain evidence="10 11">JCM 13495</strain>
    </source>
</reference>
<comment type="subunit">
    <text evidence="2 8">Homodimer.</text>
</comment>
<keyword evidence="5 8" id="KW-0378">Hydrolase</keyword>
<comment type="catalytic activity">
    <reaction evidence="7 8">
        <text>adenosine(34) in tRNA + H2O + H(+) = inosine(34) in tRNA + NH4(+)</text>
        <dbReference type="Rhea" id="RHEA:43168"/>
        <dbReference type="Rhea" id="RHEA-COMP:10373"/>
        <dbReference type="Rhea" id="RHEA-COMP:10374"/>
        <dbReference type="ChEBI" id="CHEBI:15377"/>
        <dbReference type="ChEBI" id="CHEBI:15378"/>
        <dbReference type="ChEBI" id="CHEBI:28938"/>
        <dbReference type="ChEBI" id="CHEBI:74411"/>
        <dbReference type="ChEBI" id="CHEBI:82852"/>
        <dbReference type="EC" id="3.5.4.33"/>
    </reaction>
</comment>
<dbReference type="OrthoDB" id="9802676at2"/>
<dbReference type="GO" id="GO:0052717">
    <property type="term" value="F:tRNA-specific adenosine-34 deaminase activity"/>
    <property type="evidence" value="ECO:0007669"/>
    <property type="project" value="UniProtKB-UniRule"/>
</dbReference>
<dbReference type="PROSITE" id="PS00903">
    <property type="entry name" value="CYT_DCMP_DEAMINASES_1"/>
    <property type="match status" value="1"/>
</dbReference>
<dbReference type="PANTHER" id="PTHR11079:SF202">
    <property type="entry name" value="TRNA-SPECIFIC ADENOSINE DEAMINASE"/>
    <property type="match status" value="1"/>
</dbReference>
<comment type="caution">
    <text evidence="10">The sequence shown here is derived from an EMBL/GenBank/DDBJ whole genome shotgun (WGS) entry which is preliminary data.</text>
</comment>
<feature type="active site" description="Proton donor" evidence="8">
    <location>
        <position position="55"/>
    </location>
</feature>
<dbReference type="InterPro" id="IPR002125">
    <property type="entry name" value="CMP_dCMP_dom"/>
</dbReference>
<dbReference type="EC" id="3.5.4.33" evidence="8"/>
<evidence type="ECO:0000313" key="10">
    <source>
        <dbReference type="EMBL" id="KFJ04461.1"/>
    </source>
</evidence>
<evidence type="ECO:0000256" key="6">
    <source>
        <dbReference type="ARBA" id="ARBA00022833"/>
    </source>
</evidence>
<gene>
    <name evidence="8" type="primary">tadA</name>
    <name evidence="10" type="ORF">BITS_1330</name>
</gene>
<evidence type="ECO:0000256" key="7">
    <source>
        <dbReference type="ARBA" id="ARBA00048045"/>
    </source>
</evidence>
<comment type="similarity">
    <text evidence="1">Belongs to the cytidine and deoxycytidylate deaminase family. ADAT2 subfamily.</text>
</comment>